<keyword evidence="2" id="KW-0378">Hydrolase</keyword>
<dbReference type="InterPro" id="IPR000073">
    <property type="entry name" value="AB_hydrolase_1"/>
</dbReference>
<gene>
    <name evidence="2" type="ORF">ETD85_53435</name>
</gene>
<dbReference type="Proteomes" id="UP000306628">
    <property type="component" value="Unassembled WGS sequence"/>
</dbReference>
<dbReference type="Gene3D" id="3.40.50.1820">
    <property type="entry name" value="alpha/beta hydrolase"/>
    <property type="match status" value="1"/>
</dbReference>
<dbReference type="Pfam" id="PF12697">
    <property type="entry name" value="Abhydrolase_6"/>
    <property type="match status" value="1"/>
</dbReference>
<name>A0A5S4FGF7_9ACTN</name>
<evidence type="ECO:0000313" key="2">
    <source>
        <dbReference type="EMBL" id="TMR18651.1"/>
    </source>
</evidence>
<dbReference type="PRINTS" id="PR00111">
    <property type="entry name" value="ABHYDROLASE"/>
</dbReference>
<dbReference type="EMBL" id="VCKX01000339">
    <property type="protein sequence ID" value="TMR18651.1"/>
    <property type="molecule type" value="Genomic_DNA"/>
</dbReference>
<evidence type="ECO:0000259" key="1">
    <source>
        <dbReference type="Pfam" id="PF12697"/>
    </source>
</evidence>
<reference evidence="2 3" key="1">
    <citation type="submission" date="2019-05" db="EMBL/GenBank/DDBJ databases">
        <title>Draft genome sequence of Nonomuraea zeae DSM 100528.</title>
        <authorList>
            <person name="Saricaoglu S."/>
            <person name="Isik K."/>
        </authorList>
    </citation>
    <scope>NUCLEOTIDE SEQUENCE [LARGE SCALE GENOMIC DNA]</scope>
    <source>
        <strain evidence="2 3">DSM 100528</strain>
    </source>
</reference>
<keyword evidence="3" id="KW-1185">Reference proteome</keyword>
<protein>
    <submittedName>
        <fullName evidence="2">Alpha/beta hydrolase</fullName>
    </submittedName>
</protein>
<sequence length="318" mass="33949">MGANVRHPAWTSGSSRWVDLDGPVHYLDYGGPPDSPVLVAIHGLGGSALNWLAVAPLLTDRCRLIAPDLAGHGLTRAAGRPTTVQANRRLLHRFIKEVTGSPVILLGNSMGGMISLIEAGTHPETAAGLILLDPAAAFVPALPDPLVATVFATYAAPWVGRFVMARRRALPAETTVGMVLRMCCADPSRVAPEVVAAHVELVRHRSSLEHVERDFLHAARSVVRTAGGLPGSSYRRTIRAVRAPALILHGEQDRLVPLSASRALARLHPRWKLVVLPRVGHVPQLEAPRETAAEILAWLSSDAAVEAVRAASHPLEAS</sequence>
<dbReference type="OrthoDB" id="9801162at2"/>
<evidence type="ECO:0000313" key="3">
    <source>
        <dbReference type="Proteomes" id="UP000306628"/>
    </source>
</evidence>
<comment type="caution">
    <text evidence="2">The sequence shown here is derived from an EMBL/GenBank/DDBJ whole genome shotgun (WGS) entry which is preliminary data.</text>
</comment>
<dbReference type="RefSeq" id="WP_138697534.1">
    <property type="nucleotide sequence ID" value="NZ_JBHSAZ010000089.1"/>
</dbReference>
<proteinExistence type="predicted"/>
<feature type="domain" description="AB hydrolase-1" evidence="1">
    <location>
        <begin position="38"/>
        <end position="293"/>
    </location>
</feature>
<organism evidence="2 3">
    <name type="scientific">Nonomuraea zeae</name>
    <dbReference type="NCBI Taxonomy" id="1642303"/>
    <lineage>
        <taxon>Bacteria</taxon>
        <taxon>Bacillati</taxon>
        <taxon>Actinomycetota</taxon>
        <taxon>Actinomycetes</taxon>
        <taxon>Streptosporangiales</taxon>
        <taxon>Streptosporangiaceae</taxon>
        <taxon>Nonomuraea</taxon>
    </lineage>
</organism>
<accession>A0A5S4FGF7</accession>
<dbReference type="GO" id="GO:0016787">
    <property type="term" value="F:hydrolase activity"/>
    <property type="evidence" value="ECO:0007669"/>
    <property type="project" value="UniProtKB-KW"/>
</dbReference>
<dbReference type="SUPFAM" id="SSF53474">
    <property type="entry name" value="alpha/beta-Hydrolases"/>
    <property type="match status" value="1"/>
</dbReference>
<dbReference type="InterPro" id="IPR029058">
    <property type="entry name" value="AB_hydrolase_fold"/>
</dbReference>
<dbReference type="PANTHER" id="PTHR46438">
    <property type="entry name" value="ALPHA/BETA-HYDROLASES SUPERFAMILY PROTEIN"/>
    <property type="match status" value="1"/>
</dbReference>
<dbReference type="AlphaFoldDB" id="A0A5S4FGF7"/>